<evidence type="ECO:0000256" key="6">
    <source>
        <dbReference type="ARBA" id="ARBA00022694"/>
    </source>
</evidence>
<dbReference type="NCBIfam" id="NF001080">
    <property type="entry name" value="PRK00121.2-2"/>
    <property type="match status" value="1"/>
</dbReference>
<evidence type="ECO:0000256" key="4">
    <source>
        <dbReference type="ARBA" id="ARBA00022679"/>
    </source>
</evidence>
<comment type="similarity">
    <text evidence="8 9">Belongs to the class I-like SAM-binding methyltransferase superfamily. TrmB family.</text>
</comment>
<dbReference type="PANTHER" id="PTHR23417">
    <property type="entry name" value="3-DEOXY-D-MANNO-OCTULOSONIC-ACID TRANSFERASE/TRNA GUANINE-N 7 - -METHYLTRANSFERASE"/>
    <property type="match status" value="1"/>
</dbReference>
<keyword evidence="6 9" id="KW-0819">tRNA processing</keyword>
<feature type="binding site" evidence="9">
    <location>
        <position position="153"/>
    </location>
    <ligand>
        <name>substrate</name>
    </ligand>
</feature>
<comment type="catalytic activity">
    <reaction evidence="1 9">
        <text>guanosine(46) in tRNA + S-adenosyl-L-methionine = N(7)-methylguanosine(46) in tRNA + S-adenosyl-L-homocysteine</text>
        <dbReference type="Rhea" id="RHEA:42708"/>
        <dbReference type="Rhea" id="RHEA-COMP:10188"/>
        <dbReference type="Rhea" id="RHEA-COMP:10189"/>
        <dbReference type="ChEBI" id="CHEBI:57856"/>
        <dbReference type="ChEBI" id="CHEBI:59789"/>
        <dbReference type="ChEBI" id="CHEBI:74269"/>
        <dbReference type="ChEBI" id="CHEBI:74480"/>
        <dbReference type="EC" id="2.1.1.33"/>
    </reaction>
</comment>
<dbReference type="PROSITE" id="PS51625">
    <property type="entry name" value="SAM_MT_TRMB"/>
    <property type="match status" value="1"/>
</dbReference>
<dbReference type="EC" id="2.1.1.33" evidence="9"/>
<keyword evidence="4 9" id="KW-0808">Transferase</keyword>
<evidence type="ECO:0000256" key="7">
    <source>
        <dbReference type="ARBA" id="ARBA00060552"/>
    </source>
</evidence>
<dbReference type="InterPro" id="IPR055361">
    <property type="entry name" value="tRNA_methyltr_TrmB_bact"/>
</dbReference>
<proteinExistence type="inferred from homology"/>
<evidence type="ECO:0000256" key="1">
    <source>
        <dbReference type="ARBA" id="ARBA00000142"/>
    </source>
</evidence>
<evidence type="ECO:0000256" key="3">
    <source>
        <dbReference type="ARBA" id="ARBA00022603"/>
    </source>
</evidence>
<dbReference type="EMBL" id="CAJEWE010000010">
    <property type="protein sequence ID" value="CAD2078236.1"/>
    <property type="molecule type" value="Genomic_DNA"/>
</dbReference>
<dbReference type="FunFam" id="3.40.50.150:FF:000035">
    <property type="entry name" value="tRNA (guanine-N(7)-)-methyltransferase"/>
    <property type="match status" value="1"/>
</dbReference>
<dbReference type="SUPFAM" id="SSF53335">
    <property type="entry name" value="S-adenosyl-L-methionine-dependent methyltransferases"/>
    <property type="match status" value="1"/>
</dbReference>
<evidence type="ECO:0000256" key="2">
    <source>
        <dbReference type="ARBA" id="ARBA00003015"/>
    </source>
</evidence>
<comment type="pathway">
    <text evidence="7 9">tRNA modification; N(7)-methylguanine-tRNA biosynthesis.</text>
</comment>
<feature type="binding site" evidence="9">
    <location>
        <position position="43"/>
    </location>
    <ligand>
        <name>S-adenosyl-L-methionine</name>
        <dbReference type="ChEBI" id="CHEBI:59789"/>
    </ligand>
</feature>
<evidence type="ECO:0000256" key="5">
    <source>
        <dbReference type="ARBA" id="ARBA00022691"/>
    </source>
</evidence>
<gene>
    <name evidence="9 10" type="primary">trmB</name>
    <name evidence="10" type="ORF">JEOSCH030_01480</name>
</gene>
<reference evidence="10 11" key="1">
    <citation type="submission" date="2020-07" db="EMBL/GenBank/DDBJ databases">
        <authorList>
            <person name="Criscuolo A."/>
        </authorList>
    </citation>
    <scope>NUCLEOTIDE SEQUENCE [LARGE SCALE GENOMIC DNA]</scope>
    <source>
        <strain evidence="11">CIP 111030</strain>
    </source>
</reference>
<dbReference type="PANTHER" id="PTHR23417:SF14">
    <property type="entry name" value="PENTACOTRIPEPTIDE-REPEAT REGION OF PRORP DOMAIN-CONTAINING PROTEIN"/>
    <property type="match status" value="1"/>
</dbReference>
<keyword evidence="3 9" id="KW-0489">Methyltransferase</keyword>
<evidence type="ECO:0000256" key="8">
    <source>
        <dbReference type="ARBA" id="ARBA00060767"/>
    </source>
</evidence>
<dbReference type="Pfam" id="PF02390">
    <property type="entry name" value="Methyltransf_4"/>
    <property type="match status" value="1"/>
</dbReference>
<keyword evidence="5 9" id="KW-0949">S-adenosyl-L-methionine</keyword>
<feature type="binding site" evidence="9">
    <location>
        <position position="95"/>
    </location>
    <ligand>
        <name>S-adenosyl-L-methionine</name>
        <dbReference type="ChEBI" id="CHEBI:59789"/>
    </ligand>
</feature>
<name>A0A6V7RKB7_9BACL</name>
<accession>A0A6V7RKB7</accession>
<dbReference type="CDD" id="cd02440">
    <property type="entry name" value="AdoMet_MTases"/>
    <property type="match status" value="1"/>
</dbReference>
<dbReference type="AlphaFoldDB" id="A0A6V7RKB7"/>
<feature type="binding site" evidence="9">
    <location>
        <position position="121"/>
    </location>
    <ligand>
        <name>substrate</name>
    </ligand>
</feature>
<dbReference type="InterPro" id="IPR029063">
    <property type="entry name" value="SAM-dependent_MTases_sf"/>
</dbReference>
<dbReference type="HAMAP" id="MF_01057">
    <property type="entry name" value="tRNA_methyltr_TrmB"/>
    <property type="match status" value="1"/>
</dbReference>
<dbReference type="GO" id="GO:0043527">
    <property type="term" value="C:tRNA methyltransferase complex"/>
    <property type="evidence" value="ECO:0007669"/>
    <property type="project" value="TreeGrafter"/>
</dbReference>
<organism evidence="10 11">
    <name type="scientific">Phocicoccus schoeneichii</name>
    <dbReference type="NCBI Taxonomy" id="1812261"/>
    <lineage>
        <taxon>Bacteria</taxon>
        <taxon>Bacillati</taxon>
        <taxon>Bacillota</taxon>
        <taxon>Bacilli</taxon>
        <taxon>Bacillales</taxon>
        <taxon>Salinicoccaceae</taxon>
        <taxon>Phocicoccus</taxon>
    </lineage>
</organism>
<evidence type="ECO:0000313" key="10">
    <source>
        <dbReference type="EMBL" id="CAD2078236.1"/>
    </source>
</evidence>
<dbReference type="GO" id="GO:0008176">
    <property type="term" value="F:tRNA (guanine(46)-N7)-methyltransferase activity"/>
    <property type="evidence" value="ECO:0007669"/>
    <property type="project" value="UniProtKB-UniRule"/>
</dbReference>
<comment type="function">
    <text evidence="2 9">Catalyzes the formation of N(7)-methylguanine at position 46 (m7G46) in tRNA.</text>
</comment>
<dbReference type="Proteomes" id="UP000521032">
    <property type="component" value="Unassembled WGS sequence"/>
</dbReference>
<evidence type="ECO:0000256" key="9">
    <source>
        <dbReference type="HAMAP-Rule" id="MF_01057"/>
    </source>
</evidence>
<dbReference type="NCBIfam" id="TIGR00091">
    <property type="entry name" value="tRNA (guanosine(46)-N7)-methyltransferase TrmB"/>
    <property type="match status" value="1"/>
</dbReference>
<dbReference type="UniPathway" id="UPA00989"/>
<dbReference type="Gene3D" id="3.40.50.150">
    <property type="entry name" value="Vaccinia Virus protein VP39"/>
    <property type="match status" value="1"/>
</dbReference>
<evidence type="ECO:0000313" key="11">
    <source>
        <dbReference type="Proteomes" id="UP000521032"/>
    </source>
</evidence>
<dbReference type="InterPro" id="IPR003358">
    <property type="entry name" value="tRNA_(Gua-N-7)_MeTrfase_Trmb"/>
</dbReference>
<dbReference type="RefSeq" id="WP_186088289.1">
    <property type="nucleotide sequence ID" value="NZ_BMDB01000001.1"/>
</dbReference>
<comment type="caution">
    <text evidence="9">Lacks conserved residue(s) required for the propagation of feature annotation.</text>
</comment>
<comment type="caution">
    <text evidence="10">The sequence shown here is derived from an EMBL/GenBank/DDBJ whole genome shotgun (WGS) entry which is preliminary data.</text>
</comment>
<protein>
    <recommendedName>
        <fullName evidence="9">tRNA (guanine-N(7)-)-methyltransferase</fullName>
        <ecNumber evidence="9">2.1.1.33</ecNumber>
    </recommendedName>
    <alternativeName>
        <fullName evidence="9">tRNA (guanine(46)-N(7))-methyltransferase</fullName>
    </alternativeName>
    <alternativeName>
        <fullName evidence="9">tRNA(m7G46)-methyltransferase</fullName>
    </alternativeName>
</protein>
<sequence>MRMRNKPWAIDFLNEHAHIVDTEGKYTKNISDFFDKDQPIHLEVGTGMGTFITTLAERHPEINFVGVEIAKDVLIRVLEKVLEKNLTNVRLLLFDATTLTDYFNPSEIDRVYLNFSDPWPKNRHAKRRLTHENFLGQYEVILKEDGDLQFKTDNRGLFEFSLISMNQYGMDFNEINLDVHSNEPEDNIRTEYENKFSALGNKIYLINANFKSVDSI</sequence>
<keyword evidence="11" id="KW-1185">Reference proteome</keyword>
<feature type="binding site" evidence="9">
    <location>
        <position position="117"/>
    </location>
    <ligand>
        <name>S-adenosyl-L-methionine</name>
        <dbReference type="ChEBI" id="CHEBI:59789"/>
    </ligand>
</feature>
<feature type="binding site" evidence="9">
    <location>
        <begin position="190"/>
        <end position="193"/>
    </location>
    <ligand>
        <name>substrate</name>
    </ligand>
</feature>
<feature type="binding site" evidence="9">
    <location>
        <position position="68"/>
    </location>
    <ligand>
        <name>S-adenosyl-L-methionine</name>
        <dbReference type="ChEBI" id="CHEBI:59789"/>
    </ligand>
</feature>